<evidence type="ECO:0000259" key="8">
    <source>
        <dbReference type="PROSITE" id="PS50110"/>
    </source>
</evidence>
<dbReference type="InterPro" id="IPR011006">
    <property type="entry name" value="CheY-like_superfamily"/>
</dbReference>
<keyword evidence="3 5" id="KW-0597">Phosphoprotein</keyword>
<dbReference type="Gene3D" id="3.40.50.2300">
    <property type="match status" value="1"/>
</dbReference>
<evidence type="ECO:0000256" key="6">
    <source>
        <dbReference type="SAM" id="Phobius"/>
    </source>
</evidence>
<organism evidence="9 10">
    <name type="scientific">Ferrimonas aestuarii</name>
    <dbReference type="NCBI Taxonomy" id="2569539"/>
    <lineage>
        <taxon>Bacteria</taxon>
        <taxon>Pseudomonadati</taxon>
        <taxon>Pseudomonadota</taxon>
        <taxon>Gammaproteobacteria</taxon>
        <taxon>Alteromonadales</taxon>
        <taxon>Ferrimonadaceae</taxon>
        <taxon>Ferrimonas</taxon>
    </lineage>
</organism>
<feature type="transmembrane region" description="Helical" evidence="6">
    <location>
        <begin position="7"/>
        <end position="24"/>
    </location>
</feature>
<dbReference type="EMBL" id="SWCJ01000003">
    <property type="protein sequence ID" value="TKB56830.1"/>
    <property type="molecule type" value="Genomic_DNA"/>
</dbReference>
<dbReference type="SUPFAM" id="SSF47384">
    <property type="entry name" value="Homodimeric domain of signal transducing histidine kinase"/>
    <property type="match status" value="1"/>
</dbReference>
<dbReference type="InterPro" id="IPR003594">
    <property type="entry name" value="HATPase_dom"/>
</dbReference>
<keyword evidence="6" id="KW-0812">Transmembrane</keyword>
<dbReference type="InterPro" id="IPR005467">
    <property type="entry name" value="His_kinase_dom"/>
</dbReference>
<comment type="catalytic activity">
    <reaction evidence="1">
        <text>ATP + protein L-histidine = ADP + protein N-phospho-L-histidine.</text>
        <dbReference type="EC" id="2.7.13.3"/>
    </reaction>
</comment>
<dbReference type="SUPFAM" id="SSF52172">
    <property type="entry name" value="CheY-like"/>
    <property type="match status" value="1"/>
</dbReference>
<dbReference type="RefSeq" id="WP_136862633.1">
    <property type="nucleotide sequence ID" value="NZ_SWCJ01000003.1"/>
</dbReference>
<reference evidence="9 10" key="1">
    <citation type="submission" date="2019-04" db="EMBL/GenBank/DDBJ databases">
        <authorList>
            <person name="Hwang J.C."/>
        </authorList>
    </citation>
    <scope>NUCLEOTIDE SEQUENCE [LARGE SCALE GENOMIC DNA]</scope>
    <source>
        <strain evidence="9 10">IMCC35002</strain>
    </source>
</reference>
<dbReference type="InterPro" id="IPR036890">
    <property type="entry name" value="HATPase_C_sf"/>
</dbReference>
<evidence type="ECO:0000313" key="9">
    <source>
        <dbReference type="EMBL" id="TKB56830.1"/>
    </source>
</evidence>
<dbReference type="PANTHER" id="PTHR45339">
    <property type="entry name" value="HYBRID SIGNAL TRANSDUCTION HISTIDINE KINASE J"/>
    <property type="match status" value="1"/>
</dbReference>
<evidence type="ECO:0000313" key="10">
    <source>
        <dbReference type="Proteomes" id="UP000305675"/>
    </source>
</evidence>
<name>A0A4U1BTE6_9GAMM</name>
<evidence type="ECO:0000259" key="7">
    <source>
        <dbReference type="PROSITE" id="PS50109"/>
    </source>
</evidence>
<evidence type="ECO:0000256" key="5">
    <source>
        <dbReference type="PROSITE-ProRule" id="PRU00169"/>
    </source>
</evidence>
<evidence type="ECO:0000256" key="1">
    <source>
        <dbReference type="ARBA" id="ARBA00000085"/>
    </source>
</evidence>
<dbReference type="GO" id="GO:0000155">
    <property type="term" value="F:phosphorelay sensor kinase activity"/>
    <property type="evidence" value="ECO:0007669"/>
    <property type="project" value="InterPro"/>
</dbReference>
<dbReference type="SMART" id="SM00387">
    <property type="entry name" value="HATPase_c"/>
    <property type="match status" value="1"/>
</dbReference>
<dbReference type="Pfam" id="PF00072">
    <property type="entry name" value="Response_reg"/>
    <property type="match status" value="1"/>
</dbReference>
<dbReference type="FunFam" id="3.30.565.10:FF:000010">
    <property type="entry name" value="Sensor histidine kinase RcsC"/>
    <property type="match status" value="1"/>
</dbReference>
<feature type="transmembrane region" description="Helical" evidence="6">
    <location>
        <begin position="221"/>
        <end position="240"/>
    </location>
</feature>
<dbReference type="PRINTS" id="PR00344">
    <property type="entry name" value="BCTRLSENSOR"/>
</dbReference>
<keyword evidence="6" id="KW-0472">Membrane</keyword>
<dbReference type="Proteomes" id="UP000305675">
    <property type="component" value="Unassembled WGS sequence"/>
</dbReference>
<gene>
    <name evidence="9" type="ORF">FCL42_06765</name>
</gene>
<dbReference type="PROSITE" id="PS50110">
    <property type="entry name" value="RESPONSE_REGULATORY"/>
    <property type="match status" value="1"/>
</dbReference>
<dbReference type="Gene3D" id="1.10.287.130">
    <property type="match status" value="1"/>
</dbReference>
<feature type="domain" description="Histidine kinase" evidence="7">
    <location>
        <begin position="266"/>
        <end position="483"/>
    </location>
</feature>
<accession>A0A4U1BTE6</accession>
<proteinExistence type="predicted"/>
<dbReference type="Gene3D" id="3.30.565.10">
    <property type="entry name" value="Histidine kinase-like ATPase, C-terminal domain"/>
    <property type="match status" value="1"/>
</dbReference>
<dbReference type="CDD" id="cd17546">
    <property type="entry name" value="REC_hyHK_CKI1_RcsC-like"/>
    <property type="match status" value="1"/>
</dbReference>
<dbReference type="PROSITE" id="PS50109">
    <property type="entry name" value="HIS_KIN"/>
    <property type="match status" value="1"/>
</dbReference>
<keyword evidence="4" id="KW-0902">Two-component regulatory system</keyword>
<feature type="domain" description="Response regulatory" evidence="8">
    <location>
        <begin position="610"/>
        <end position="727"/>
    </location>
</feature>
<dbReference type="EC" id="2.7.13.3" evidence="2"/>
<dbReference type="OrthoDB" id="9810730at2"/>
<evidence type="ECO:0000256" key="3">
    <source>
        <dbReference type="ARBA" id="ARBA00022553"/>
    </source>
</evidence>
<comment type="caution">
    <text evidence="9">The sequence shown here is derived from an EMBL/GenBank/DDBJ whole genome shotgun (WGS) entry which is preliminary data.</text>
</comment>
<dbReference type="SMART" id="SM00388">
    <property type="entry name" value="HisKA"/>
    <property type="match status" value="1"/>
</dbReference>
<keyword evidence="6" id="KW-1133">Transmembrane helix</keyword>
<dbReference type="SMART" id="SM00448">
    <property type="entry name" value="REC"/>
    <property type="match status" value="1"/>
</dbReference>
<dbReference type="Pfam" id="PF02518">
    <property type="entry name" value="HATPase_c"/>
    <property type="match status" value="1"/>
</dbReference>
<evidence type="ECO:0000256" key="2">
    <source>
        <dbReference type="ARBA" id="ARBA00012438"/>
    </source>
</evidence>
<keyword evidence="10" id="KW-1185">Reference proteome</keyword>
<dbReference type="PANTHER" id="PTHR45339:SF1">
    <property type="entry name" value="HYBRID SIGNAL TRANSDUCTION HISTIDINE KINASE J"/>
    <property type="match status" value="1"/>
</dbReference>
<dbReference type="InterPro" id="IPR001789">
    <property type="entry name" value="Sig_transdc_resp-reg_receiver"/>
</dbReference>
<dbReference type="CDD" id="cd00082">
    <property type="entry name" value="HisKA"/>
    <property type="match status" value="1"/>
</dbReference>
<dbReference type="AlphaFoldDB" id="A0A4U1BTE6"/>
<evidence type="ECO:0000256" key="4">
    <source>
        <dbReference type="ARBA" id="ARBA00023012"/>
    </source>
</evidence>
<sequence length="747" mass="83675">MIGLHRIIAVVFATLAIAIVLLWTNRYQQNKELDQQLAAIKTSQFLVSTAISELNELNTNSRDNVDLSGWLTHYLRQQLQTAALSQPQMSQVRTKLQLFIDNFGALVRHHVAIKVQTTALAQQRRSVQVSGQDRQKLSAFWLEHDYLNDAQLSNQQRLTLLKVLPPLIQTRIVAHGNALQRELALYRSRLGQLQQAQVPMALQEHFSLIEKQKVTNASRQGWLGAALLALLLGAIGLDLIRRLQQERELNRELKRVTELKTLFLATMSHEMRTPLNAISGFSDLLKQSQLDRTQHEQVEHIGQASTTLLSLVNDIMDHTKLKAGKLELDNADFAVDDLLDELHHLFEKQCKDKKLELWVHCDPKIPRIIHSDRFRLHQVLCNLLSNACKFTEAGHIELKIVHHGTNQLRICVIDTGIGISESAQAHLFDAFTQADSSISRRFGGSGLGLAISHSLVELLGGKLTVSSQPNVGSRFEFTLPMETPDAGHQPNKGLVLLLGANTTRTRALKDILSRHHYRVIDHYTDQSPPPNVVLTTSANTYQQWQQLRSQFRVEDKIRVFRLDSEETPNSGDVSVPLPISPNALISLVSKPDSPAQLESSQQDNPLQGQQILIVDDVMTNRLVAKQIASKMGALVEVTDSGAGAIKLLTTREFDLMLLDIQMPEMDGYETCRLIRQRYPQHRSMPIVALTANVMSQRDPNLKACGFTGCITKPITRQHLLDGISTLCPELITAQPPESELVADSQQP</sequence>
<dbReference type="InterPro" id="IPR003661">
    <property type="entry name" value="HisK_dim/P_dom"/>
</dbReference>
<feature type="modified residue" description="4-aspartylphosphate" evidence="5">
    <location>
        <position position="659"/>
    </location>
</feature>
<dbReference type="CDD" id="cd16922">
    <property type="entry name" value="HATPase_EvgS-ArcB-TorS-like"/>
    <property type="match status" value="1"/>
</dbReference>
<protein>
    <recommendedName>
        <fullName evidence="2">histidine kinase</fullName>
        <ecNumber evidence="2">2.7.13.3</ecNumber>
    </recommendedName>
</protein>
<dbReference type="InterPro" id="IPR036097">
    <property type="entry name" value="HisK_dim/P_sf"/>
</dbReference>
<dbReference type="Pfam" id="PF00512">
    <property type="entry name" value="HisKA"/>
    <property type="match status" value="1"/>
</dbReference>
<dbReference type="InterPro" id="IPR004358">
    <property type="entry name" value="Sig_transdc_His_kin-like_C"/>
</dbReference>
<dbReference type="SUPFAM" id="SSF55874">
    <property type="entry name" value="ATPase domain of HSP90 chaperone/DNA topoisomerase II/histidine kinase"/>
    <property type="match status" value="1"/>
</dbReference>